<reference evidence="1" key="1">
    <citation type="submission" date="2022-06" db="EMBL/GenBank/DDBJ databases">
        <title>Rothia sp. isolated from sandalwood seedling.</title>
        <authorList>
            <person name="Tuikhar N."/>
            <person name="Kirdat K."/>
            <person name="Thorat V."/>
            <person name="Swetha P."/>
            <person name="Padma S."/>
            <person name="Sundararaj R."/>
            <person name="Yadav A."/>
        </authorList>
    </citation>
    <scope>NUCLEOTIDE SEQUENCE</scope>
    <source>
        <strain evidence="1">AR01</strain>
    </source>
</reference>
<proteinExistence type="predicted"/>
<sequence length="75" mass="8643">MIHGKTTCFLCQRPYRDGARFPVEIDESEQVFIDLRCHDAVTNLTRAQGISRWDAVVQLMDRIEAMLLGHPGERK</sequence>
<dbReference type="EMBL" id="JANAFB010000014">
    <property type="protein sequence ID" value="MCP3425829.1"/>
    <property type="molecule type" value="Genomic_DNA"/>
</dbReference>
<dbReference type="RefSeq" id="WP_254166212.1">
    <property type="nucleotide sequence ID" value="NZ_JANAFB010000014.1"/>
</dbReference>
<gene>
    <name evidence="1" type="ORF">NBM05_07365</name>
</gene>
<name>A0A9X2KIG6_9MICC</name>
<evidence type="ECO:0000313" key="1">
    <source>
        <dbReference type="EMBL" id="MCP3425829.1"/>
    </source>
</evidence>
<dbReference type="AlphaFoldDB" id="A0A9X2KIG6"/>
<protein>
    <submittedName>
        <fullName evidence="1">Uncharacterized protein</fullName>
    </submittedName>
</protein>
<accession>A0A9X2KIG6</accession>
<dbReference type="Proteomes" id="UP001139502">
    <property type="component" value="Unassembled WGS sequence"/>
</dbReference>
<keyword evidence="2" id="KW-1185">Reference proteome</keyword>
<evidence type="ECO:0000313" key="2">
    <source>
        <dbReference type="Proteomes" id="UP001139502"/>
    </source>
</evidence>
<organism evidence="1 2">
    <name type="scientific">Rothia santali</name>
    <dbReference type="NCBI Taxonomy" id="2949643"/>
    <lineage>
        <taxon>Bacteria</taxon>
        <taxon>Bacillati</taxon>
        <taxon>Actinomycetota</taxon>
        <taxon>Actinomycetes</taxon>
        <taxon>Micrococcales</taxon>
        <taxon>Micrococcaceae</taxon>
        <taxon>Rothia</taxon>
    </lineage>
</organism>
<comment type="caution">
    <text evidence="1">The sequence shown here is derived from an EMBL/GenBank/DDBJ whole genome shotgun (WGS) entry which is preliminary data.</text>
</comment>